<protein>
    <submittedName>
        <fullName evidence="2">Uncharacterized protein</fullName>
    </submittedName>
</protein>
<proteinExistence type="predicted"/>
<feature type="compositionally biased region" description="Basic and acidic residues" evidence="1">
    <location>
        <begin position="284"/>
        <end position="304"/>
    </location>
</feature>
<feature type="compositionally biased region" description="Basic and acidic residues" evidence="1">
    <location>
        <begin position="599"/>
        <end position="609"/>
    </location>
</feature>
<feature type="compositionally biased region" description="Basic and acidic residues" evidence="1">
    <location>
        <begin position="492"/>
        <end position="526"/>
    </location>
</feature>
<reference evidence="2" key="1">
    <citation type="submission" date="2019-08" db="EMBL/GenBank/DDBJ databases">
        <authorList>
            <person name="Kucharzyk K."/>
            <person name="Murdoch R.W."/>
            <person name="Higgins S."/>
            <person name="Loffler F."/>
        </authorList>
    </citation>
    <scope>NUCLEOTIDE SEQUENCE</scope>
</reference>
<name>A0A644VI86_9ZZZZ</name>
<feature type="compositionally biased region" description="Basic residues" evidence="1">
    <location>
        <begin position="564"/>
        <end position="573"/>
    </location>
</feature>
<evidence type="ECO:0000313" key="2">
    <source>
        <dbReference type="EMBL" id="MPL91104.1"/>
    </source>
</evidence>
<comment type="caution">
    <text evidence="2">The sequence shown here is derived from an EMBL/GenBank/DDBJ whole genome shotgun (WGS) entry which is preliminary data.</text>
</comment>
<feature type="compositionally biased region" description="Basic residues" evidence="1">
    <location>
        <begin position="383"/>
        <end position="397"/>
    </location>
</feature>
<dbReference type="AntiFam" id="ANF00095">
    <property type="entry name" value="Shadow ORF (opposite ABC transporters)"/>
</dbReference>
<feature type="region of interest" description="Disordered" evidence="1">
    <location>
        <begin position="284"/>
        <end position="352"/>
    </location>
</feature>
<accession>A0A644VI86</accession>
<feature type="region of interest" description="Disordered" evidence="1">
    <location>
        <begin position="376"/>
        <end position="402"/>
    </location>
</feature>
<feature type="compositionally biased region" description="Basic and acidic residues" evidence="1">
    <location>
        <begin position="461"/>
        <end position="477"/>
    </location>
</feature>
<dbReference type="AlphaFoldDB" id="A0A644VI86"/>
<evidence type="ECO:0000256" key="1">
    <source>
        <dbReference type="SAM" id="MobiDB-lite"/>
    </source>
</evidence>
<dbReference type="EMBL" id="VSSQ01000320">
    <property type="protein sequence ID" value="MPL91104.1"/>
    <property type="molecule type" value="Genomic_DNA"/>
</dbReference>
<gene>
    <name evidence="2" type="ORF">SDC9_37167</name>
</gene>
<feature type="region of interest" description="Disordered" evidence="1">
    <location>
        <begin position="552"/>
        <end position="609"/>
    </location>
</feature>
<feature type="region of interest" description="Disordered" evidence="1">
    <location>
        <begin position="461"/>
        <end position="536"/>
    </location>
</feature>
<feature type="compositionally biased region" description="Basic and acidic residues" evidence="1">
    <location>
        <begin position="312"/>
        <end position="337"/>
    </location>
</feature>
<organism evidence="2">
    <name type="scientific">bioreactor metagenome</name>
    <dbReference type="NCBI Taxonomy" id="1076179"/>
    <lineage>
        <taxon>unclassified sequences</taxon>
        <taxon>metagenomes</taxon>
        <taxon>ecological metagenomes</taxon>
    </lineage>
</organism>
<sequence>MARGGARPRQQPGRGSAATILAGEAAAWREATAGRWRDQAGRAALDRHQVPAAACLSGQRRQQGAGVGMGRVVKHLAHRAGLDDAAGIHHRHPVADLRHHAQIVGDQDDRGAGAVAPLAQQPQDLVLHRDVERGRRFVGDNQPRPQRQCHRDHHALTQPAREFVRIGVKAAFRRGHVHVAQQPERRLPRLGPADLAVAQDHLGDLPADPHRRVQRGERILEDEGDLAAAHLCQCALGHGGKVAHPVEQDLPARDARRRAAEQAQDGPAGGRLAAARLADDAEDLARGDVEADPVDRAHDPRRAAELGPEVADAEKAHGLSLRLQRDRQPLAHKREGDADPDDGEARKHGHPGRLAHVVDALDDQDAPFRRRRLDTEAEEGQGRHRLHRQHHVRHRIDQRRGDRIRQDMAQEHPQLAEAQHARRLDVFEPGDEDRLAAHDAGIADPVHQEEGDVEVRLARPEHADDGQHQHVERKGPDDIGQPHQRGIDPAAEEARDKADHGARKHRHEDADDRDAQVEHRPGKDPGEDVTAEIVGAEPVACGRRLHRRAEIERIGIPGREPGRQGRRCKRQRQHREAGRARRAAQKMGQDAQRPTPVARADRPARNRCR</sequence>